<evidence type="ECO:0000256" key="1">
    <source>
        <dbReference type="ARBA" id="ARBA00022649"/>
    </source>
</evidence>
<evidence type="ECO:0000313" key="2">
    <source>
        <dbReference type="EMBL" id="OGK03428.1"/>
    </source>
</evidence>
<dbReference type="AlphaFoldDB" id="A0A1F7F9Z9"/>
<reference evidence="2 3" key="1">
    <citation type="journal article" date="2016" name="Nat. Commun.">
        <title>Thousands of microbial genomes shed light on interconnected biogeochemical processes in an aquifer system.</title>
        <authorList>
            <person name="Anantharaman K."/>
            <person name="Brown C.T."/>
            <person name="Hug L.A."/>
            <person name="Sharon I."/>
            <person name="Castelle C.J."/>
            <person name="Probst A.J."/>
            <person name="Thomas B.C."/>
            <person name="Singh A."/>
            <person name="Wilkins M.J."/>
            <person name="Karaoz U."/>
            <person name="Brodie E.L."/>
            <person name="Williams K.H."/>
            <person name="Hubbard S.S."/>
            <person name="Banfield J.F."/>
        </authorList>
    </citation>
    <scope>NUCLEOTIDE SEQUENCE [LARGE SCALE GENOMIC DNA]</scope>
</reference>
<accession>A0A1F7F9Z9</accession>
<proteinExistence type="predicted"/>
<gene>
    <name evidence="2" type="ORF">A2519_15575</name>
</gene>
<organism evidence="2 3">
    <name type="scientific">Candidatus Raymondbacteria bacterium RIFOXYD12_FULL_49_13</name>
    <dbReference type="NCBI Taxonomy" id="1817890"/>
    <lineage>
        <taxon>Bacteria</taxon>
        <taxon>Raymondiibacteriota</taxon>
    </lineage>
</organism>
<comment type="caution">
    <text evidence="2">The sequence shown here is derived from an EMBL/GenBank/DDBJ whole genome shotgun (WGS) entry which is preliminary data.</text>
</comment>
<dbReference type="Gene3D" id="3.30.2310.20">
    <property type="entry name" value="RelE-like"/>
    <property type="match status" value="1"/>
</dbReference>
<protein>
    <recommendedName>
        <fullName evidence="4">Plasmid stabilization protein</fullName>
    </recommendedName>
</protein>
<dbReference type="EMBL" id="MFYX01000090">
    <property type="protein sequence ID" value="OGK03428.1"/>
    <property type="molecule type" value="Genomic_DNA"/>
</dbReference>
<dbReference type="Proteomes" id="UP000179243">
    <property type="component" value="Unassembled WGS sequence"/>
</dbReference>
<dbReference type="InterPro" id="IPR035093">
    <property type="entry name" value="RelE/ParE_toxin_dom_sf"/>
</dbReference>
<dbReference type="InterPro" id="IPR007712">
    <property type="entry name" value="RelE/ParE_toxin"/>
</dbReference>
<evidence type="ECO:0000313" key="3">
    <source>
        <dbReference type="Proteomes" id="UP000179243"/>
    </source>
</evidence>
<dbReference type="Pfam" id="PF05016">
    <property type="entry name" value="ParE_toxin"/>
    <property type="match status" value="1"/>
</dbReference>
<keyword evidence="1" id="KW-1277">Toxin-antitoxin system</keyword>
<sequence>MSCQHSLVYTRSFLKDVLKAISYKLDQGHSDAPVFYQDMCAKIEHLRDHPEIGSKPAHFPVFCARGYRFLPYGSFNIFYAVRGKTVVCMRLRHTSRQPI</sequence>
<name>A0A1F7F9Z9_UNCRA</name>
<evidence type="ECO:0008006" key="4">
    <source>
        <dbReference type="Google" id="ProtNLM"/>
    </source>
</evidence>